<dbReference type="PROSITE" id="PS50949">
    <property type="entry name" value="HTH_GNTR"/>
    <property type="match status" value="1"/>
</dbReference>
<dbReference type="CDD" id="cd07377">
    <property type="entry name" value="WHTH_GntR"/>
    <property type="match status" value="1"/>
</dbReference>
<dbReference type="InterPro" id="IPR000524">
    <property type="entry name" value="Tscrpt_reg_HTH_GntR"/>
</dbReference>
<reference evidence="5 6" key="1">
    <citation type="submission" date="2019-09" db="EMBL/GenBank/DDBJ databases">
        <title>NBRP : Genome information of microbial organism related human and environment.</title>
        <authorList>
            <person name="Hattori M."/>
            <person name="Oshima K."/>
            <person name="Inaba H."/>
            <person name="Suda W."/>
            <person name="Sakamoto M."/>
            <person name="Iino T."/>
            <person name="Kitahara M."/>
            <person name="Oshida Y."/>
            <person name="Iida T."/>
            <person name="Kudo T."/>
            <person name="Itoh T."/>
            <person name="Ohkuma M."/>
        </authorList>
    </citation>
    <scope>NUCLEOTIDE SEQUENCE [LARGE SCALE GENOMIC DNA]</scope>
    <source>
        <strain evidence="5 6">Q-1</strain>
    </source>
</reference>
<comment type="caution">
    <text evidence="5">The sequence shown here is derived from an EMBL/GenBank/DDBJ whole genome shotgun (WGS) entry which is preliminary data.</text>
</comment>
<dbReference type="SUPFAM" id="SSF46785">
    <property type="entry name" value="Winged helix' DNA-binding domain"/>
    <property type="match status" value="1"/>
</dbReference>
<keyword evidence="2" id="KW-0238">DNA-binding</keyword>
<dbReference type="PRINTS" id="PR00035">
    <property type="entry name" value="HTHGNTR"/>
</dbReference>
<dbReference type="EMBL" id="BKCN01000008">
    <property type="protein sequence ID" value="GER04191.1"/>
    <property type="molecule type" value="Genomic_DNA"/>
</dbReference>
<evidence type="ECO:0000256" key="2">
    <source>
        <dbReference type="ARBA" id="ARBA00023125"/>
    </source>
</evidence>
<name>A0A5A7N7B4_9PROT</name>
<dbReference type="Gene3D" id="1.20.120.530">
    <property type="entry name" value="GntR ligand-binding domain-like"/>
    <property type="match status" value="1"/>
</dbReference>
<dbReference type="SUPFAM" id="SSF48008">
    <property type="entry name" value="GntR ligand-binding domain-like"/>
    <property type="match status" value="1"/>
</dbReference>
<evidence type="ECO:0000259" key="4">
    <source>
        <dbReference type="PROSITE" id="PS50949"/>
    </source>
</evidence>
<dbReference type="Proteomes" id="UP000324996">
    <property type="component" value="Unassembled WGS sequence"/>
</dbReference>
<proteinExistence type="predicted"/>
<dbReference type="GO" id="GO:0003677">
    <property type="term" value="F:DNA binding"/>
    <property type="evidence" value="ECO:0007669"/>
    <property type="project" value="UniProtKB-KW"/>
</dbReference>
<evidence type="ECO:0000313" key="5">
    <source>
        <dbReference type="EMBL" id="GER04191.1"/>
    </source>
</evidence>
<dbReference type="AlphaFoldDB" id="A0A5A7N7B4"/>
<evidence type="ECO:0000313" key="6">
    <source>
        <dbReference type="Proteomes" id="UP000324996"/>
    </source>
</evidence>
<dbReference type="PANTHER" id="PTHR43537">
    <property type="entry name" value="TRANSCRIPTIONAL REGULATOR, GNTR FAMILY"/>
    <property type="match status" value="1"/>
</dbReference>
<evidence type="ECO:0000256" key="3">
    <source>
        <dbReference type="ARBA" id="ARBA00023163"/>
    </source>
</evidence>
<dbReference type="Pfam" id="PF07729">
    <property type="entry name" value="FCD"/>
    <property type="match status" value="1"/>
</dbReference>
<evidence type="ECO:0000256" key="1">
    <source>
        <dbReference type="ARBA" id="ARBA00023015"/>
    </source>
</evidence>
<gene>
    <name evidence="5" type="ORF">JCM17846_18730</name>
</gene>
<dbReference type="Gene3D" id="1.10.10.10">
    <property type="entry name" value="Winged helix-like DNA-binding domain superfamily/Winged helix DNA-binding domain"/>
    <property type="match status" value="1"/>
</dbReference>
<keyword evidence="3" id="KW-0804">Transcription</keyword>
<dbReference type="InterPro" id="IPR036390">
    <property type="entry name" value="WH_DNA-bd_sf"/>
</dbReference>
<dbReference type="PANTHER" id="PTHR43537:SF50">
    <property type="entry name" value="TRANSCRIPTIONAL REGULATORY PROTEIN"/>
    <property type="match status" value="1"/>
</dbReference>
<dbReference type="InterPro" id="IPR008920">
    <property type="entry name" value="TF_FadR/GntR_C"/>
</dbReference>
<dbReference type="InterPro" id="IPR011711">
    <property type="entry name" value="GntR_C"/>
</dbReference>
<organism evidence="5 6">
    <name type="scientific">Iodidimonas nitroreducens</name>
    <dbReference type="NCBI Taxonomy" id="1236968"/>
    <lineage>
        <taxon>Bacteria</taxon>
        <taxon>Pseudomonadati</taxon>
        <taxon>Pseudomonadota</taxon>
        <taxon>Alphaproteobacteria</taxon>
        <taxon>Iodidimonadales</taxon>
        <taxon>Iodidimonadaceae</taxon>
        <taxon>Iodidimonas</taxon>
    </lineage>
</organism>
<protein>
    <submittedName>
        <fullName evidence="5">Transcriptional regulator</fullName>
    </submittedName>
</protein>
<keyword evidence="6" id="KW-1185">Reference proteome</keyword>
<keyword evidence="1" id="KW-0805">Transcription regulation</keyword>
<dbReference type="SMART" id="SM00345">
    <property type="entry name" value="HTH_GNTR"/>
    <property type="match status" value="1"/>
</dbReference>
<feature type="domain" description="HTH gntR-type" evidence="4">
    <location>
        <begin position="12"/>
        <end position="79"/>
    </location>
</feature>
<accession>A0A5A7N7B4</accession>
<sequence>MATAMKETIPRQSLHKVVADRLREMIIEGELAPEERLKERVLCERFGISRTPLREAIKMLSLEGFVQLLPNRGAEVTSLTWEEAEDMFQIMSALESLGGELACRRATDDEIDYIRTLHMEMFRHFEAKNRPDYYSVNQEIHETIIRCSRNRELETTYNRIAQRIRRGRYMANFSEERWAQAMQEHEQILHALMKRDSHQLGEILKTHLENKLIALRRQIGGGQNNGL</sequence>
<dbReference type="GO" id="GO:0003700">
    <property type="term" value="F:DNA-binding transcription factor activity"/>
    <property type="evidence" value="ECO:0007669"/>
    <property type="project" value="InterPro"/>
</dbReference>
<dbReference type="SMART" id="SM00895">
    <property type="entry name" value="FCD"/>
    <property type="match status" value="1"/>
</dbReference>
<dbReference type="Pfam" id="PF00392">
    <property type="entry name" value="GntR"/>
    <property type="match status" value="1"/>
</dbReference>
<dbReference type="InterPro" id="IPR036388">
    <property type="entry name" value="WH-like_DNA-bd_sf"/>
</dbReference>